<organism evidence="2 3">
    <name type="scientific">Monilinia vaccinii-corymbosi</name>
    <dbReference type="NCBI Taxonomy" id="61207"/>
    <lineage>
        <taxon>Eukaryota</taxon>
        <taxon>Fungi</taxon>
        <taxon>Dikarya</taxon>
        <taxon>Ascomycota</taxon>
        <taxon>Pezizomycotina</taxon>
        <taxon>Leotiomycetes</taxon>
        <taxon>Helotiales</taxon>
        <taxon>Sclerotiniaceae</taxon>
        <taxon>Monilinia</taxon>
    </lineage>
</organism>
<reference evidence="2" key="1">
    <citation type="submission" date="2020-10" db="EMBL/GenBank/DDBJ databases">
        <title>Genome Sequence of Monilinia vaccinii-corymbosi Sheds Light on Mummy Berry Disease Infection of Blueberry and Mating Type.</title>
        <authorList>
            <person name="Yow A.G."/>
            <person name="Zhang Y."/>
            <person name="Bansal K."/>
            <person name="Eacker S.M."/>
            <person name="Sullivan S."/>
            <person name="Liachko I."/>
            <person name="Cubeta M.A."/>
            <person name="Rollins J.A."/>
            <person name="Ashrafi H."/>
        </authorList>
    </citation>
    <scope>NUCLEOTIDE SEQUENCE</scope>
    <source>
        <strain evidence="2">RL-1</strain>
    </source>
</reference>
<evidence type="ECO:0000313" key="2">
    <source>
        <dbReference type="EMBL" id="QSZ32531.1"/>
    </source>
</evidence>
<keyword evidence="3" id="KW-1185">Reference proteome</keyword>
<protein>
    <submittedName>
        <fullName evidence="2">Uncharacterized protein</fullName>
    </submittedName>
</protein>
<evidence type="ECO:0000313" key="3">
    <source>
        <dbReference type="Proteomes" id="UP000672032"/>
    </source>
</evidence>
<dbReference type="AlphaFoldDB" id="A0A8A3PBQ4"/>
<feature type="compositionally biased region" description="Basic residues" evidence="1">
    <location>
        <begin position="36"/>
        <end position="49"/>
    </location>
</feature>
<gene>
    <name evidence="2" type="ORF">DSL72_002109</name>
</gene>
<sequence length="133" mass="15214">MWRDVNVKELDLSNTSCGYKKEPSHKRQGGKEGGHWHKNTGPRRSHKKDWHVGSEGYAIMQFRNNFAAVEARAIITNLNLIIHPIPPRKWFFPPVNQSARGRSEGPANSALRKYMRQPYGLKFALLKSESESS</sequence>
<proteinExistence type="predicted"/>
<accession>A0A8A3PBQ4</accession>
<name>A0A8A3PBQ4_9HELO</name>
<dbReference type="EMBL" id="CP063407">
    <property type="protein sequence ID" value="QSZ32531.1"/>
    <property type="molecule type" value="Genomic_DNA"/>
</dbReference>
<feature type="region of interest" description="Disordered" evidence="1">
    <location>
        <begin position="15"/>
        <end position="49"/>
    </location>
</feature>
<dbReference type="Proteomes" id="UP000672032">
    <property type="component" value="Chromosome 3"/>
</dbReference>
<evidence type="ECO:0000256" key="1">
    <source>
        <dbReference type="SAM" id="MobiDB-lite"/>
    </source>
</evidence>